<gene>
    <name evidence="2" type="ORF">ENV75_01575</name>
</gene>
<evidence type="ECO:0000313" key="2">
    <source>
        <dbReference type="EMBL" id="HGG99130.1"/>
    </source>
</evidence>
<dbReference type="AlphaFoldDB" id="A0A7C4ENB0"/>
<organism evidence="2">
    <name type="scientific">Thermodesulfovibrio aggregans</name>
    <dbReference type="NCBI Taxonomy" id="86166"/>
    <lineage>
        <taxon>Bacteria</taxon>
        <taxon>Pseudomonadati</taxon>
        <taxon>Nitrospirota</taxon>
        <taxon>Thermodesulfovibrionia</taxon>
        <taxon>Thermodesulfovibrionales</taxon>
        <taxon>Thermodesulfovibrionaceae</taxon>
        <taxon>Thermodesulfovibrio</taxon>
    </lineage>
</organism>
<evidence type="ECO:0000256" key="1">
    <source>
        <dbReference type="SAM" id="Phobius"/>
    </source>
</evidence>
<accession>A0A7C4ENB0</accession>
<keyword evidence="1" id="KW-0472">Membrane</keyword>
<keyword evidence="1" id="KW-1133">Transmembrane helix</keyword>
<proteinExistence type="predicted"/>
<dbReference type="EMBL" id="DTHO01000014">
    <property type="protein sequence ID" value="HGG99130.1"/>
    <property type="molecule type" value="Genomic_DNA"/>
</dbReference>
<sequence length="118" mass="13634">MPVRLPLEVYETLEKAVGKEDATAIVRSIETAISEAIDYKWATTKEELLDAMRKEFVTKNEFIEKMNVLEEKMTGKIDFARLSLDKKFTIMFLILLFTIIILNINSIEFIAKLFGILK</sequence>
<feature type="transmembrane region" description="Helical" evidence="1">
    <location>
        <begin position="88"/>
        <end position="111"/>
    </location>
</feature>
<reference evidence="2" key="1">
    <citation type="journal article" date="2020" name="mSystems">
        <title>Genome- and Community-Level Interaction Insights into Carbon Utilization and Element Cycling Functions of Hydrothermarchaeota in Hydrothermal Sediment.</title>
        <authorList>
            <person name="Zhou Z."/>
            <person name="Liu Y."/>
            <person name="Xu W."/>
            <person name="Pan J."/>
            <person name="Luo Z.H."/>
            <person name="Li M."/>
        </authorList>
    </citation>
    <scope>NUCLEOTIDE SEQUENCE [LARGE SCALE GENOMIC DNA]</scope>
    <source>
        <strain evidence="2">SpSt-788</strain>
    </source>
</reference>
<comment type="caution">
    <text evidence="2">The sequence shown here is derived from an EMBL/GenBank/DDBJ whole genome shotgun (WGS) entry which is preliminary data.</text>
</comment>
<keyword evidence="1" id="KW-0812">Transmembrane</keyword>
<name>A0A7C4ENB0_9BACT</name>
<protein>
    <recommendedName>
        <fullName evidence="3">DUF1640 domain-containing protein</fullName>
    </recommendedName>
</protein>
<evidence type="ECO:0008006" key="3">
    <source>
        <dbReference type="Google" id="ProtNLM"/>
    </source>
</evidence>